<evidence type="ECO:0000256" key="2">
    <source>
        <dbReference type="SAM" id="MobiDB-lite"/>
    </source>
</evidence>
<feature type="region of interest" description="Disordered" evidence="2">
    <location>
        <begin position="20"/>
        <end position="48"/>
    </location>
</feature>
<protein>
    <submittedName>
        <fullName evidence="3">Uncharacterized protein</fullName>
    </submittedName>
</protein>
<feature type="coiled-coil region" evidence="1">
    <location>
        <begin position="217"/>
        <end position="279"/>
    </location>
</feature>
<accession>A0A835XGY9</accession>
<evidence type="ECO:0000313" key="3">
    <source>
        <dbReference type="EMBL" id="KAG2482887.1"/>
    </source>
</evidence>
<feature type="region of interest" description="Disordered" evidence="2">
    <location>
        <begin position="326"/>
        <end position="357"/>
    </location>
</feature>
<keyword evidence="4" id="KW-1185">Reference proteome</keyword>
<feature type="coiled-coil region" evidence="1">
    <location>
        <begin position="144"/>
        <end position="171"/>
    </location>
</feature>
<dbReference type="EMBL" id="JAEHOE010000198">
    <property type="protein sequence ID" value="KAG2482887.1"/>
    <property type="molecule type" value="Genomic_DNA"/>
</dbReference>
<proteinExistence type="predicted"/>
<comment type="caution">
    <text evidence="3">The sequence shown here is derived from an EMBL/GenBank/DDBJ whole genome shotgun (WGS) entry which is preliminary data.</text>
</comment>
<evidence type="ECO:0000256" key="1">
    <source>
        <dbReference type="SAM" id="Coils"/>
    </source>
</evidence>
<gene>
    <name evidence="3" type="ORF">HYH03_018230</name>
</gene>
<keyword evidence="1" id="KW-0175">Coiled coil</keyword>
<evidence type="ECO:0000313" key="4">
    <source>
        <dbReference type="Proteomes" id="UP000612055"/>
    </source>
</evidence>
<dbReference type="AlphaFoldDB" id="A0A835XGY9"/>
<dbReference type="OrthoDB" id="539105at2759"/>
<dbReference type="Proteomes" id="UP000612055">
    <property type="component" value="Unassembled WGS sequence"/>
</dbReference>
<organism evidence="3 4">
    <name type="scientific">Edaphochlamys debaryana</name>
    <dbReference type="NCBI Taxonomy" id="47281"/>
    <lineage>
        <taxon>Eukaryota</taxon>
        <taxon>Viridiplantae</taxon>
        <taxon>Chlorophyta</taxon>
        <taxon>core chlorophytes</taxon>
        <taxon>Chlorophyceae</taxon>
        <taxon>CS clade</taxon>
        <taxon>Chlamydomonadales</taxon>
        <taxon>Chlamydomonadales incertae sedis</taxon>
        <taxon>Edaphochlamys</taxon>
    </lineage>
</organism>
<sequence length="577" mass="60373">MTDIRPRHLSFEDLSGSLKPGAFSSSDVQRAGHAAADQAKGISGQNAPSMTALSDQLKSIASAVQDAHGALEQRLDAHRKAALDQLEDTGGRQALESHLKAQKANWKFVGQKEAFLERLKQLGDVQELLCHDFSSDIAIADKAVATLKEEIKERQAAISKAEQQLAGTIQQVVRLHDSAQTAATHLALQLPRIAAELHEYGAGREEPRSAQADAAAEAELLRLLAEEQSRAAQLEEQAAREAAGWGSAAAELGALAAAVAGLRADVAAAEEECSQAARQQGAKYSDQLNWSETLSSAVSRLTGVELAGQEGALLHLTLTQTIPRAMPGREVYPTPASGSTSAALSQPGPASLDPSASAAEAGGVGAVAAEHVLTLEMEGRDTAMLRGASLNPPAVDISEDVRAARAAQEAAARGAPGSGGGGGGGGVVALADLVWDVKARIRQHCRRQLQLEDAHELYPLQPTHVSPALLRCVLPNQVEAEVEVPLAWPEEPGTRLRLVGLQAPRASQALGPLLSRLQRELDEACGEGATAGPGPAVVPLGAAAEGRRRRLRGCGLRELLDWVYGSLVADQGAGARE</sequence>
<reference evidence="3" key="1">
    <citation type="journal article" date="2020" name="bioRxiv">
        <title>Comparative genomics of Chlamydomonas.</title>
        <authorList>
            <person name="Craig R.J."/>
            <person name="Hasan A.R."/>
            <person name="Ness R.W."/>
            <person name="Keightley P.D."/>
        </authorList>
    </citation>
    <scope>NUCLEOTIDE SEQUENCE</scope>
    <source>
        <strain evidence="3">CCAP 11/70</strain>
    </source>
</reference>
<name>A0A835XGY9_9CHLO</name>